<evidence type="ECO:0000313" key="2">
    <source>
        <dbReference type="Proteomes" id="UP000245678"/>
    </source>
</evidence>
<reference evidence="1 2" key="1">
    <citation type="submission" date="2018-05" db="EMBL/GenBank/DDBJ databases">
        <title>Genomic Encyclopedia of Archaeal and Bacterial Type Strains, Phase II (KMG-II): from individual species to whole genera.</title>
        <authorList>
            <person name="Goeker M."/>
        </authorList>
    </citation>
    <scope>NUCLEOTIDE SEQUENCE [LARGE SCALE GENOMIC DNA]</scope>
    <source>
        <strain evidence="1 2">DSM 19975</strain>
    </source>
</reference>
<sequence>MPYIYISQTQFMSPTKKSDKATNANNPIVKMIEDKKRIVKAIKNGESLSTLKDIKIVSPL</sequence>
<evidence type="ECO:0000313" key="1">
    <source>
        <dbReference type="EMBL" id="PWK80041.1"/>
    </source>
</evidence>
<dbReference type="Proteomes" id="UP000245678">
    <property type="component" value="Unassembled WGS sequence"/>
</dbReference>
<protein>
    <submittedName>
        <fullName evidence="1">Uncharacterized protein</fullName>
    </submittedName>
</protein>
<gene>
    <name evidence="1" type="ORF">LX99_00505</name>
</gene>
<comment type="caution">
    <text evidence="1">The sequence shown here is derived from an EMBL/GenBank/DDBJ whole genome shotgun (WGS) entry which is preliminary data.</text>
</comment>
<dbReference type="AlphaFoldDB" id="A0A316HJ37"/>
<keyword evidence="2" id="KW-1185">Reference proteome</keyword>
<name>A0A316HJ37_9SPHI</name>
<proteinExistence type="predicted"/>
<accession>A0A316HJ37</accession>
<organism evidence="1 2">
    <name type="scientific">Mucilaginibacter oryzae</name>
    <dbReference type="NCBI Taxonomy" id="468058"/>
    <lineage>
        <taxon>Bacteria</taxon>
        <taxon>Pseudomonadati</taxon>
        <taxon>Bacteroidota</taxon>
        <taxon>Sphingobacteriia</taxon>
        <taxon>Sphingobacteriales</taxon>
        <taxon>Sphingobacteriaceae</taxon>
        <taxon>Mucilaginibacter</taxon>
    </lineage>
</organism>
<dbReference type="EMBL" id="QGHA01000001">
    <property type="protein sequence ID" value="PWK80041.1"/>
    <property type="molecule type" value="Genomic_DNA"/>
</dbReference>